<dbReference type="STRING" id="1317117.ATO7_07387"/>
<comment type="caution">
    <text evidence="2">The sequence shown here is derived from an EMBL/GenBank/DDBJ whole genome shotgun (WGS) entry which is preliminary data.</text>
</comment>
<feature type="domain" description="AB hydrolase-1" evidence="1">
    <location>
        <begin position="5"/>
        <end position="229"/>
    </location>
</feature>
<dbReference type="Gene3D" id="3.40.50.1820">
    <property type="entry name" value="alpha/beta hydrolase"/>
    <property type="match status" value="1"/>
</dbReference>
<dbReference type="SUPFAM" id="SSF53474">
    <property type="entry name" value="alpha/beta-Hydrolases"/>
    <property type="match status" value="1"/>
</dbReference>
<dbReference type="Pfam" id="PF12697">
    <property type="entry name" value="Abhydrolase_6"/>
    <property type="match status" value="1"/>
</dbReference>
<dbReference type="EMBL" id="AQQV01000002">
    <property type="protein sequence ID" value="ORE86844.1"/>
    <property type="molecule type" value="Genomic_DNA"/>
</dbReference>
<organism evidence="2 3">
    <name type="scientific">Oceanococcus atlanticus</name>
    <dbReference type="NCBI Taxonomy" id="1317117"/>
    <lineage>
        <taxon>Bacteria</taxon>
        <taxon>Pseudomonadati</taxon>
        <taxon>Pseudomonadota</taxon>
        <taxon>Gammaproteobacteria</taxon>
        <taxon>Chromatiales</taxon>
        <taxon>Oceanococcaceae</taxon>
        <taxon>Oceanococcus</taxon>
    </lineage>
</organism>
<evidence type="ECO:0000313" key="3">
    <source>
        <dbReference type="Proteomes" id="UP000192342"/>
    </source>
</evidence>
<evidence type="ECO:0000259" key="1">
    <source>
        <dbReference type="Pfam" id="PF12697"/>
    </source>
</evidence>
<dbReference type="InterPro" id="IPR000073">
    <property type="entry name" value="AB_hydrolase_1"/>
</dbReference>
<dbReference type="InterPro" id="IPR029058">
    <property type="entry name" value="AB_hydrolase_fold"/>
</dbReference>
<dbReference type="Proteomes" id="UP000192342">
    <property type="component" value="Unassembled WGS sequence"/>
</dbReference>
<sequence>MNIDAWDMRGHGINRHLATNDLALGWETYYRDLSSYLYNLKEPTWLVGHSIGATTSLAAATRLPEKVNGLILCDPVLLPLKDRLMLRLAKWTRRSQSFGLALSAKRRRRQFGSHAEALQNFRAKQAFRSWPDQWLDDYVTFAFHETKAGHEISCPPDWEAQTFGHTEDLPWRHVSDVGKPLIILAGEHGSTFPHSEHKRLMHRVRHSNIHVLPQTSHFLPMERPDEVANVILSAIQNEHVHYPSTPSRHQIPGTLPSTARRSSVLRYTAAKLKSSFDLSARKHR</sequence>
<dbReference type="AlphaFoldDB" id="A0A1Y1SDR6"/>
<dbReference type="InterPro" id="IPR050266">
    <property type="entry name" value="AB_hydrolase_sf"/>
</dbReference>
<evidence type="ECO:0000313" key="2">
    <source>
        <dbReference type="EMBL" id="ORE86844.1"/>
    </source>
</evidence>
<dbReference type="PANTHER" id="PTHR43798">
    <property type="entry name" value="MONOACYLGLYCEROL LIPASE"/>
    <property type="match status" value="1"/>
</dbReference>
<reference evidence="2 3" key="1">
    <citation type="submission" date="2013-04" db="EMBL/GenBank/DDBJ databases">
        <title>Oceanococcus atlanticus 22II-S10r2 Genome Sequencing.</title>
        <authorList>
            <person name="Lai Q."/>
            <person name="Li G."/>
            <person name="Shao Z."/>
        </authorList>
    </citation>
    <scope>NUCLEOTIDE SEQUENCE [LARGE SCALE GENOMIC DNA]</scope>
    <source>
        <strain evidence="2 3">22II-S10r2</strain>
    </source>
</reference>
<protein>
    <submittedName>
        <fullName evidence="2">Hydrolase lipase</fullName>
    </submittedName>
</protein>
<dbReference type="GO" id="GO:0016787">
    <property type="term" value="F:hydrolase activity"/>
    <property type="evidence" value="ECO:0007669"/>
    <property type="project" value="UniProtKB-KW"/>
</dbReference>
<keyword evidence="3" id="KW-1185">Reference proteome</keyword>
<keyword evidence="2" id="KW-0378">Hydrolase</keyword>
<name>A0A1Y1SDR6_9GAMM</name>
<gene>
    <name evidence="2" type="ORF">ATO7_07387</name>
</gene>
<accession>A0A1Y1SDR6</accession>
<proteinExistence type="predicted"/>